<dbReference type="OrthoDB" id="5086080at2759"/>
<dbReference type="InterPro" id="IPR021833">
    <property type="entry name" value="DUF3425"/>
</dbReference>
<proteinExistence type="predicted"/>
<dbReference type="CDD" id="cd14688">
    <property type="entry name" value="bZIP_YAP"/>
    <property type="match status" value="1"/>
</dbReference>
<name>A0A1L9T6B0_9EURO</name>
<dbReference type="Gene3D" id="1.20.5.170">
    <property type="match status" value="1"/>
</dbReference>
<dbReference type="PANTHER" id="PTHR37012">
    <property type="entry name" value="B-ZIP TRANSCRIPTION FACTOR (EUROFUNG)-RELATED"/>
    <property type="match status" value="1"/>
</dbReference>
<evidence type="ECO:0000313" key="3">
    <source>
        <dbReference type="Proteomes" id="UP000184356"/>
    </source>
</evidence>
<evidence type="ECO:0000256" key="1">
    <source>
        <dbReference type="SAM" id="MobiDB-lite"/>
    </source>
</evidence>
<dbReference type="RefSeq" id="XP_040698707.1">
    <property type="nucleotide sequence ID" value="XM_040847764.1"/>
</dbReference>
<evidence type="ECO:0008006" key="4">
    <source>
        <dbReference type="Google" id="ProtNLM"/>
    </source>
</evidence>
<keyword evidence="3" id="KW-1185">Reference proteome</keyword>
<dbReference type="AlphaFoldDB" id="A0A1L9T6B0"/>
<dbReference type="EMBL" id="KV878593">
    <property type="protein sequence ID" value="OJJ54901.1"/>
    <property type="molecule type" value="Genomic_DNA"/>
</dbReference>
<feature type="region of interest" description="Disordered" evidence="1">
    <location>
        <begin position="82"/>
        <end position="109"/>
    </location>
</feature>
<sequence length="354" mass="39575">MNRAVSAAKEKKRAADREAQRHNRARTKAYIAYIEKTLQDLSGPNGQDSLGQQLTQQQEKINHLQETLGKIANLAQDAAGALPSSSISEKSSQHTNASQPTGEEGTPASVMNALPAGNGFFGMDLRCSDRERNYLAVLGNAVSLAQSFSPVILGDKPLTPASDDDFCIRAVVDGWKAATARSEVDVVWGLLQTVDEGLYYRTDPITRIGLLRLMRSMLLQRIGAAHRDSSLPEYMSATPVQASIMHQPFLDFFPWPQFRDYWILNGTEYVDESCAASFSTRIWFEWPFELRDVYHKQVITDTLSFSAEFESRYHDLSSWHLGSEREWPELSLETCQLGLEELQPPLTGDAINKT</sequence>
<gene>
    <name evidence="2" type="ORF">ASPSYDRAFT_49054</name>
</gene>
<evidence type="ECO:0000313" key="2">
    <source>
        <dbReference type="EMBL" id="OJJ54901.1"/>
    </source>
</evidence>
<accession>A0A1L9T6B0</accession>
<dbReference type="Pfam" id="PF11905">
    <property type="entry name" value="DUF3425"/>
    <property type="match status" value="1"/>
</dbReference>
<feature type="region of interest" description="Disordered" evidence="1">
    <location>
        <begin position="1"/>
        <end position="23"/>
    </location>
</feature>
<dbReference type="VEuPathDB" id="FungiDB:ASPSYDRAFT_49054"/>
<feature type="compositionally biased region" description="Polar residues" evidence="1">
    <location>
        <begin position="83"/>
        <end position="101"/>
    </location>
</feature>
<dbReference type="GeneID" id="63763837"/>
<dbReference type="Proteomes" id="UP000184356">
    <property type="component" value="Unassembled WGS sequence"/>
</dbReference>
<organism evidence="2 3">
    <name type="scientific">Aspergillus sydowii CBS 593.65</name>
    <dbReference type="NCBI Taxonomy" id="1036612"/>
    <lineage>
        <taxon>Eukaryota</taxon>
        <taxon>Fungi</taxon>
        <taxon>Dikarya</taxon>
        <taxon>Ascomycota</taxon>
        <taxon>Pezizomycotina</taxon>
        <taxon>Eurotiomycetes</taxon>
        <taxon>Eurotiomycetidae</taxon>
        <taxon>Eurotiales</taxon>
        <taxon>Aspergillaceae</taxon>
        <taxon>Aspergillus</taxon>
        <taxon>Aspergillus subgen. Nidulantes</taxon>
    </lineage>
</organism>
<dbReference type="PANTHER" id="PTHR37012:SF7">
    <property type="entry name" value="B-ZIP TRANSCRIPTION FACTOR (EUROFUNG)-RELATED"/>
    <property type="match status" value="1"/>
</dbReference>
<reference evidence="3" key="1">
    <citation type="journal article" date="2017" name="Genome Biol.">
        <title>Comparative genomics reveals high biological diversity and specific adaptations in the industrially and medically important fungal genus Aspergillus.</title>
        <authorList>
            <person name="de Vries R.P."/>
            <person name="Riley R."/>
            <person name="Wiebenga A."/>
            <person name="Aguilar-Osorio G."/>
            <person name="Amillis S."/>
            <person name="Uchima C.A."/>
            <person name="Anderluh G."/>
            <person name="Asadollahi M."/>
            <person name="Askin M."/>
            <person name="Barry K."/>
            <person name="Battaglia E."/>
            <person name="Bayram O."/>
            <person name="Benocci T."/>
            <person name="Braus-Stromeyer S.A."/>
            <person name="Caldana C."/>
            <person name="Canovas D."/>
            <person name="Cerqueira G.C."/>
            <person name="Chen F."/>
            <person name="Chen W."/>
            <person name="Choi C."/>
            <person name="Clum A."/>
            <person name="Dos Santos R.A."/>
            <person name="Damasio A.R."/>
            <person name="Diallinas G."/>
            <person name="Emri T."/>
            <person name="Fekete E."/>
            <person name="Flipphi M."/>
            <person name="Freyberg S."/>
            <person name="Gallo A."/>
            <person name="Gournas C."/>
            <person name="Habgood R."/>
            <person name="Hainaut M."/>
            <person name="Harispe M.L."/>
            <person name="Henrissat B."/>
            <person name="Hilden K.S."/>
            <person name="Hope R."/>
            <person name="Hossain A."/>
            <person name="Karabika E."/>
            <person name="Karaffa L."/>
            <person name="Karanyi Z."/>
            <person name="Krasevec N."/>
            <person name="Kuo A."/>
            <person name="Kusch H."/>
            <person name="LaButti K."/>
            <person name="Lagendijk E.L."/>
            <person name="Lapidus A."/>
            <person name="Levasseur A."/>
            <person name="Lindquist E."/>
            <person name="Lipzen A."/>
            <person name="Logrieco A.F."/>
            <person name="MacCabe A."/>
            <person name="Maekelae M.R."/>
            <person name="Malavazi I."/>
            <person name="Melin P."/>
            <person name="Meyer V."/>
            <person name="Mielnichuk N."/>
            <person name="Miskei M."/>
            <person name="Molnar A.P."/>
            <person name="Mule G."/>
            <person name="Ngan C.Y."/>
            <person name="Orejas M."/>
            <person name="Orosz E."/>
            <person name="Ouedraogo J.P."/>
            <person name="Overkamp K.M."/>
            <person name="Park H.-S."/>
            <person name="Perrone G."/>
            <person name="Piumi F."/>
            <person name="Punt P.J."/>
            <person name="Ram A.F."/>
            <person name="Ramon A."/>
            <person name="Rauscher S."/>
            <person name="Record E."/>
            <person name="Riano-Pachon D.M."/>
            <person name="Robert V."/>
            <person name="Roehrig J."/>
            <person name="Ruller R."/>
            <person name="Salamov A."/>
            <person name="Salih N.S."/>
            <person name="Samson R.A."/>
            <person name="Sandor E."/>
            <person name="Sanguinetti M."/>
            <person name="Schuetze T."/>
            <person name="Sepcic K."/>
            <person name="Shelest E."/>
            <person name="Sherlock G."/>
            <person name="Sophianopoulou V."/>
            <person name="Squina F.M."/>
            <person name="Sun H."/>
            <person name="Susca A."/>
            <person name="Todd R.B."/>
            <person name="Tsang A."/>
            <person name="Unkles S.E."/>
            <person name="van de Wiele N."/>
            <person name="van Rossen-Uffink D."/>
            <person name="Oliveira J.V."/>
            <person name="Vesth T.C."/>
            <person name="Visser J."/>
            <person name="Yu J.-H."/>
            <person name="Zhou M."/>
            <person name="Andersen M.R."/>
            <person name="Archer D.B."/>
            <person name="Baker S.E."/>
            <person name="Benoit I."/>
            <person name="Brakhage A.A."/>
            <person name="Braus G.H."/>
            <person name="Fischer R."/>
            <person name="Frisvad J.C."/>
            <person name="Goldman G.H."/>
            <person name="Houbraken J."/>
            <person name="Oakley B."/>
            <person name="Pocsi I."/>
            <person name="Scazzocchio C."/>
            <person name="Seiboth B."/>
            <person name="vanKuyk P.A."/>
            <person name="Wortman J."/>
            <person name="Dyer P.S."/>
            <person name="Grigoriev I.V."/>
        </authorList>
    </citation>
    <scope>NUCLEOTIDE SEQUENCE [LARGE SCALE GENOMIC DNA]</scope>
    <source>
        <strain evidence="3">CBS 593.65</strain>
    </source>
</reference>
<protein>
    <recommendedName>
        <fullName evidence="4">BZIP domain-containing protein</fullName>
    </recommendedName>
</protein>